<keyword evidence="2" id="KW-1185">Reference proteome</keyword>
<evidence type="ECO:0000313" key="1">
    <source>
        <dbReference type="EMBL" id="GIX64131.1"/>
    </source>
</evidence>
<protein>
    <submittedName>
        <fullName evidence="1">Uncharacterized protein</fullName>
    </submittedName>
</protein>
<comment type="caution">
    <text evidence="1">The sequence shown here is derived from an EMBL/GenBank/DDBJ whole genome shotgun (WGS) entry which is preliminary data.</text>
</comment>
<gene>
    <name evidence="1" type="ORF">BcabD6B2_35660</name>
</gene>
<proteinExistence type="predicted"/>
<sequence length="176" mass="20455">MAEEKGVAKPARISSSHRKAHIVDNFVLLFGDRESADSEPAYLSDEATSDLSEEQIFRRSVRGYMSRIDELRRQITDKYLAKQLTQDKLDAQLFELRVQSRFSSLAAQKRQAIKVNYQRKLLLCEKIYTLAIQLQTLYIELAELLDRRAAHTTEIHRRSRLCATALYEYKKRTESA</sequence>
<dbReference type="Proteomes" id="UP001497744">
    <property type="component" value="Unassembled WGS sequence"/>
</dbReference>
<accession>A0AAV4LWB9</accession>
<organism evidence="1 2">
    <name type="scientific">Babesia caballi</name>
    <dbReference type="NCBI Taxonomy" id="5871"/>
    <lineage>
        <taxon>Eukaryota</taxon>
        <taxon>Sar</taxon>
        <taxon>Alveolata</taxon>
        <taxon>Apicomplexa</taxon>
        <taxon>Aconoidasida</taxon>
        <taxon>Piroplasmida</taxon>
        <taxon>Babesiidae</taxon>
        <taxon>Babesia</taxon>
    </lineage>
</organism>
<name>A0AAV4LWB9_BABCB</name>
<dbReference type="RefSeq" id="XP_067716200.1">
    <property type="nucleotide sequence ID" value="XM_067860099.1"/>
</dbReference>
<dbReference type="AlphaFoldDB" id="A0AAV4LWB9"/>
<evidence type="ECO:0000313" key="2">
    <source>
        <dbReference type="Proteomes" id="UP001497744"/>
    </source>
</evidence>
<reference evidence="1 2" key="1">
    <citation type="submission" date="2021-06" db="EMBL/GenBank/DDBJ databases">
        <title>Genome sequence of Babesia caballi.</title>
        <authorList>
            <person name="Yamagishi J."/>
            <person name="Kidaka T."/>
            <person name="Ochi A."/>
        </authorList>
    </citation>
    <scope>NUCLEOTIDE SEQUENCE [LARGE SCALE GENOMIC DNA]</scope>
    <source>
        <strain evidence="1">USDA-D6B2</strain>
    </source>
</reference>
<dbReference type="GeneID" id="94195612"/>
<dbReference type="EMBL" id="BPLF01000003">
    <property type="protein sequence ID" value="GIX64131.1"/>
    <property type="molecule type" value="Genomic_DNA"/>
</dbReference>